<sequence length="209" mass="22555">MAGNKAPKDPRGGHVRLYWELLDSNAWRALSATDQRIYIALLRHLRSTNNGDLSLPLSVARHHGITSKTTLAKSLRALQAVGFIAVTRKGGATRGGQRMPTLYRITDLPVLEVPAKHIEARKATFDWKQFASMAQAEAAIRASEKAAEDDAGKTETQGQKMTHTGSEIGPVEPITGSKNGPWLPGPGQKLTLGKCAESAANPMLARVSR</sequence>
<accession>A0A848H4F3</accession>
<dbReference type="AlphaFoldDB" id="A0A848H4F3"/>
<evidence type="ECO:0000313" key="2">
    <source>
        <dbReference type="EMBL" id="NML43513.1"/>
    </source>
</evidence>
<evidence type="ECO:0000313" key="3">
    <source>
        <dbReference type="Proteomes" id="UP000541185"/>
    </source>
</evidence>
<dbReference type="Proteomes" id="UP000541185">
    <property type="component" value="Unassembled WGS sequence"/>
</dbReference>
<evidence type="ECO:0000256" key="1">
    <source>
        <dbReference type="SAM" id="MobiDB-lite"/>
    </source>
</evidence>
<comment type="caution">
    <text evidence="2">The sequence shown here is derived from an EMBL/GenBank/DDBJ whole genome shotgun (WGS) entry which is preliminary data.</text>
</comment>
<name>A0A848H4F3_9BURK</name>
<evidence type="ECO:0008006" key="4">
    <source>
        <dbReference type="Google" id="ProtNLM"/>
    </source>
</evidence>
<dbReference type="RefSeq" id="WP_169417716.1">
    <property type="nucleotide sequence ID" value="NZ_JABBFX010000001.1"/>
</dbReference>
<protein>
    <recommendedName>
        <fullName evidence="4">Helix-turn-helix domain-containing protein</fullName>
    </recommendedName>
</protein>
<proteinExistence type="predicted"/>
<feature type="compositionally biased region" description="Polar residues" evidence="1">
    <location>
        <begin position="154"/>
        <end position="165"/>
    </location>
</feature>
<dbReference type="EMBL" id="JABBFX010000001">
    <property type="protein sequence ID" value="NML43513.1"/>
    <property type="molecule type" value="Genomic_DNA"/>
</dbReference>
<organism evidence="2 3">
    <name type="scientific">Ramlibacter agri</name>
    <dbReference type="NCBI Taxonomy" id="2728837"/>
    <lineage>
        <taxon>Bacteria</taxon>
        <taxon>Pseudomonadati</taxon>
        <taxon>Pseudomonadota</taxon>
        <taxon>Betaproteobacteria</taxon>
        <taxon>Burkholderiales</taxon>
        <taxon>Comamonadaceae</taxon>
        <taxon>Ramlibacter</taxon>
    </lineage>
</organism>
<feature type="region of interest" description="Disordered" evidence="1">
    <location>
        <begin position="145"/>
        <end position="189"/>
    </location>
</feature>
<gene>
    <name evidence="2" type="ORF">HHL11_07120</name>
</gene>
<keyword evidence="3" id="KW-1185">Reference proteome</keyword>
<reference evidence="2 3" key="1">
    <citation type="submission" date="2020-04" db="EMBL/GenBank/DDBJ databases">
        <title>Ramlibacter sp. G-1-2-2 isolated from soil.</title>
        <authorList>
            <person name="Dahal R.H."/>
        </authorList>
    </citation>
    <scope>NUCLEOTIDE SEQUENCE [LARGE SCALE GENOMIC DNA]</scope>
    <source>
        <strain evidence="2 3">G-1-2-2</strain>
    </source>
</reference>